<reference evidence="2 3" key="1">
    <citation type="journal article" date="2019" name="Genome Biol. Evol.">
        <title>Insights into the evolution of the New World diploid cottons (Gossypium, subgenus Houzingenia) based on genome sequencing.</title>
        <authorList>
            <person name="Grover C.E."/>
            <person name="Arick M.A. 2nd"/>
            <person name="Thrash A."/>
            <person name="Conover J.L."/>
            <person name="Sanders W.S."/>
            <person name="Peterson D.G."/>
            <person name="Frelichowski J.E."/>
            <person name="Scheffler J.A."/>
            <person name="Scheffler B.E."/>
            <person name="Wendel J.F."/>
        </authorList>
    </citation>
    <scope>NUCLEOTIDE SEQUENCE [LARGE SCALE GENOMIC DNA]</scope>
    <source>
        <strain evidence="2">5</strain>
        <tissue evidence="2">Leaf</tissue>
    </source>
</reference>
<accession>A0A7J9BAH1</accession>
<organism evidence="2 3">
    <name type="scientific">Gossypium gossypioides</name>
    <name type="common">Mexican cotton</name>
    <name type="synonym">Selera gossypioides</name>
    <dbReference type="NCBI Taxonomy" id="34282"/>
    <lineage>
        <taxon>Eukaryota</taxon>
        <taxon>Viridiplantae</taxon>
        <taxon>Streptophyta</taxon>
        <taxon>Embryophyta</taxon>
        <taxon>Tracheophyta</taxon>
        <taxon>Spermatophyta</taxon>
        <taxon>Magnoliopsida</taxon>
        <taxon>eudicotyledons</taxon>
        <taxon>Gunneridae</taxon>
        <taxon>Pentapetalae</taxon>
        <taxon>rosids</taxon>
        <taxon>malvids</taxon>
        <taxon>Malvales</taxon>
        <taxon>Malvaceae</taxon>
        <taxon>Malvoideae</taxon>
        <taxon>Gossypium</taxon>
    </lineage>
</organism>
<feature type="domain" description="RNase H type-1" evidence="1">
    <location>
        <begin position="4"/>
        <end position="44"/>
    </location>
</feature>
<keyword evidence="3" id="KW-1185">Reference proteome</keyword>
<dbReference type="GO" id="GO:0004523">
    <property type="term" value="F:RNA-DNA hybrid ribonuclease activity"/>
    <property type="evidence" value="ECO:0007669"/>
    <property type="project" value="InterPro"/>
</dbReference>
<dbReference type="InterPro" id="IPR002156">
    <property type="entry name" value="RNaseH_domain"/>
</dbReference>
<dbReference type="Proteomes" id="UP000593579">
    <property type="component" value="Unassembled WGS sequence"/>
</dbReference>
<proteinExistence type="predicted"/>
<dbReference type="EMBL" id="JABEZY010000001">
    <property type="protein sequence ID" value="MBA0732604.1"/>
    <property type="molecule type" value="Genomic_DNA"/>
</dbReference>
<dbReference type="AlphaFoldDB" id="A0A7J9BAH1"/>
<dbReference type="GO" id="GO:0003676">
    <property type="term" value="F:nucleic acid binding"/>
    <property type="evidence" value="ECO:0007669"/>
    <property type="project" value="InterPro"/>
</dbReference>
<name>A0A7J9BAH1_GOSGO</name>
<evidence type="ECO:0000259" key="1">
    <source>
        <dbReference type="Pfam" id="PF13456"/>
    </source>
</evidence>
<dbReference type="Pfam" id="PF13456">
    <property type="entry name" value="RVT_3"/>
    <property type="match status" value="1"/>
</dbReference>
<comment type="caution">
    <text evidence="2">The sequence shown here is derived from an EMBL/GenBank/DDBJ whole genome shotgun (WGS) entry which is preliminary data.</text>
</comment>
<evidence type="ECO:0000313" key="3">
    <source>
        <dbReference type="Proteomes" id="UP000593579"/>
    </source>
</evidence>
<sequence length="47" mass="5553">MVLEKNEVFRIEVMSMSEGLHLLWNNRYRQVELECDNAFLVKIILAG</sequence>
<protein>
    <recommendedName>
        <fullName evidence="1">RNase H type-1 domain-containing protein</fullName>
    </recommendedName>
</protein>
<gene>
    <name evidence="2" type="ORF">Gogos_016680</name>
</gene>
<evidence type="ECO:0000313" key="2">
    <source>
        <dbReference type="EMBL" id="MBA0732604.1"/>
    </source>
</evidence>